<organism evidence="2 3">
    <name type="scientific">Galerina marginata (strain CBS 339.88)</name>
    <dbReference type="NCBI Taxonomy" id="685588"/>
    <lineage>
        <taxon>Eukaryota</taxon>
        <taxon>Fungi</taxon>
        <taxon>Dikarya</taxon>
        <taxon>Basidiomycota</taxon>
        <taxon>Agaricomycotina</taxon>
        <taxon>Agaricomycetes</taxon>
        <taxon>Agaricomycetidae</taxon>
        <taxon>Agaricales</taxon>
        <taxon>Agaricineae</taxon>
        <taxon>Strophariaceae</taxon>
        <taxon>Galerina</taxon>
    </lineage>
</organism>
<keyword evidence="3" id="KW-1185">Reference proteome</keyword>
<evidence type="ECO:0000313" key="2">
    <source>
        <dbReference type="EMBL" id="KDR70925.1"/>
    </source>
</evidence>
<feature type="region of interest" description="Disordered" evidence="1">
    <location>
        <begin position="19"/>
        <end position="80"/>
    </location>
</feature>
<dbReference type="HOGENOM" id="CLU_2589915_0_0_1"/>
<protein>
    <submittedName>
        <fullName evidence="2">Uncharacterized protein</fullName>
    </submittedName>
</protein>
<evidence type="ECO:0000256" key="1">
    <source>
        <dbReference type="SAM" id="MobiDB-lite"/>
    </source>
</evidence>
<dbReference type="AlphaFoldDB" id="A0A067SJ16"/>
<evidence type="ECO:0000313" key="3">
    <source>
        <dbReference type="Proteomes" id="UP000027222"/>
    </source>
</evidence>
<dbReference type="EMBL" id="KL142395">
    <property type="protein sequence ID" value="KDR70925.1"/>
    <property type="molecule type" value="Genomic_DNA"/>
</dbReference>
<accession>A0A067SJ16</accession>
<dbReference type="Proteomes" id="UP000027222">
    <property type="component" value="Unassembled WGS sequence"/>
</dbReference>
<gene>
    <name evidence="2" type="ORF">GALMADRAFT_229885</name>
</gene>
<feature type="compositionally biased region" description="Acidic residues" evidence="1">
    <location>
        <begin position="50"/>
        <end position="60"/>
    </location>
</feature>
<proteinExistence type="predicted"/>
<sequence>MLAGFRLFSSSSYRTAVLEPGFEGGGDEDDVGAVELEKKQNEKRRRRLPEEDENLEEDGVDDFRERQGSENFSVEKCPRS</sequence>
<reference evidence="3" key="1">
    <citation type="journal article" date="2014" name="Proc. Natl. Acad. Sci. U.S.A.">
        <title>Extensive sampling of basidiomycete genomes demonstrates inadequacy of the white-rot/brown-rot paradigm for wood decay fungi.</title>
        <authorList>
            <person name="Riley R."/>
            <person name="Salamov A.A."/>
            <person name="Brown D.W."/>
            <person name="Nagy L.G."/>
            <person name="Floudas D."/>
            <person name="Held B.W."/>
            <person name="Levasseur A."/>
            <person name="Lombard V."/>
            <person name="Morin E."/>
            <person name="Otillar R."/>
            <person name="Lindquist E.A."/>
            <person name="Sun H."/>
            <person name="LaButti K.M."/>
            <person name="Schmutz J."/>
            <person name="Jabbour D."/>
            <person name="Luo H."/>
            <person name="Baker S.E."/>
            <person name="Pisabarro A.G."/>
            <person name="Walton J.D."/>
            <person name="Blanchette R.A."/>
            <person name="Henrissat B."/>
            <person name="Martin F."/>
            <person name="Cullen D."/>
            <person name="Hibbett D.S."/>
            <person name="Grigoriev I.V."/>
        </authorList>
    </citation>
    <scope>NUCLEOTIDE SEQUENCE [LARGE SCALE GENOMIC DNA]</scope>
    <source>
        <strain evidence="3">CBS 339.88</strain>
    </source>
</reference>
<name>A0A067SJ16_GALM3</name>